<feature type="binding site" evidence="5">
    <location>
        <position position="152"/>
    </location>
    <ligand>
        <name>S-adenosyl-L-methionine</name>
        <dbReference type="ChEBI" id="CHEBI:59789"/>
    </ligand>
</feature>
<proteinExistence type="predicted"/>
<dbReference type="PROSITE" id="PS51620">
    <property type="entry name" value="SAM_TRM61"/>
    <property type="match status" value="1"/>
</dbReference>
<dbReference type="Pfam" id="PF08704">
    <property type="entry name" value="GCD14"/>
    <property type="match status" value="1"/>
</dbReference>
<evidence type="ECO:0000256" key="1">
    <source>
        <dbReference type="ARBA" id="ARBA00022603"/>
    </source>
</evidence>
<dbReference type="GO" id="GO:0160107">
    <property type="term" value="F:tRNA (adenine(58)-N1)-methyltransferase activity"/>
    <property type="evidence" value="ECO:0007669"/>
    <property type="project" value="InterPro"/>
</dbReference>
<keyword evidence="1 7" id="KW-0489">Methyltransferase</keyword>
<dbReference type="GO" id="GO:0030488">
    <property type="term" value="P:tRNA methylation"/>
    <property type="evidence" value="ECO:0007669"/>
    <property type="project" value="InterPro"/>
</dbReference>
<accession>H2C706</accession>
<dbReference type="InterPro" id="IPR049470">
    <property type="entry name" value="TRM61_C"/>
</dbReference>
<keyword evidence="2 7" id="KW-0808">Transferase</keyword>
<evidence type="ECO:0000256" key="2">
    <source>
        <dbReference type="ARBA" id="ARBA00022679"/>
    </source>
</evidence>
<dbReference type="GO" id="GO:0031515">
    <property type="term" value="C:tRNA (m1A) methyltransferase complex"/>
    <property type="evidence" value="ECO:0007669"/>
    <property type="project" value="InterPro"/>
</dbReference>
<keyword evidence="4" id="KW-0819">tRNA processing</keyword>
<dbReference type="Gene3D" id="3.10.330.20">
    <property type="match status" value="1"/>
</dbReference>
<feature type="binding site" evidence="5">
    <location>
        <begin position="103"/>
        <end position="106"/>
    </location>
    <ligand>
        <name>S-adenosyl-L-methionine</name>
        <dbReference type="ChEBI" id="CHEBI:59789"/>
    </ligand>
</feature>
<dbReference type="EMBL" id="JH597768">
    <property type="protein sequence ID" value="EHP69583.1"/>
    <property type="molecule type" value="Genomic_DNA"/>
</dbReference>
<dbReference type="HOGENOM" id="CLU_025402_0_1_2"/>
<sequence>MAEGDLVVVWIDPRRVYLVKLERGKRLDTDKGSLLHEDIIGKEYGESLAIQRGKAHLLYPTLDYIYEGLHRPSQVLYPKDIGYMIYVSGIKPGSTVVEAGTGSGFLTISLANFVGNEGRVVTYDVREDMQNRARKNARLLGLEDRVTFKLGDVRQGIEEKDVDAVFLDMPDPWLVVQHAWSSLRPSGTLEVFIPTTNQLERVFLTMIQNNFVDVKAVEIIMREFQVKENATRPRTIGVTHTGYIVSGRKSIKGS</sequence>
<evidence type="ECO:0000313" key="7">
    <source>
        <dbReference type="EMBL" id="EHP69583.1"/>
    </source>
</evidence>
<gene>
    <name evidence="7" type="ORF">MetMK1DRAFT_00023530</name>
</gene>
<dbReference type="PANTHER" id="PTHR12133:SF1">
    <property type="entry name" value="TRNA (ADENINE(58)-N(1))-METHYLTRANSFERASE, MITOCHONDRIAL"/>
    <property type="match status" value="1"/>
</dbReference>
<dbReference type="InterPro" id="IPR014816">
    <property type="entry name" value="tRNA_MeTrfase_Gcd14"/>
</dbReference>
<keyword evidence="3 5" id="KW-0949">S-adenosyl-L-methionine</keyword>
<keyword evidence="8" id="KW-1185">Reference proteome</keyword>
<dbReference type="Gene3D" id="3.40.50.150">
    <property type="entry name" value="Vaccinia Virus protein VP39"/>
    <property type="match status" value="1"/>
</dbReference>
<dbReference type="PIRSF" id="PIRSF017269">
    <property type="entry name" value="GCD14"/>
    <property type="match status" value="1"/>
</dbReference>
<feature type="domain" description="tRNA (adenine(58)-N(1))-methyltransferase catalytic subunit TRM61 C-terminal" evidence="6">
    <location>
        <begin position="55"/>
        <end position="231"/>
    </location>
</feature>
<evidence type="ECO:0000256" key="3">
    <source>
        <dbReference type="ARBA" id="ARBA00022691"/>
    </source>
</evidence>
<dbReference type="SUPFAM" id="SSF53335">
    <property type="entry name" value="S-adenosyl-L-methionine-dependent methyltransferases"/>
    <property type="match status" value="1"/>
</dbReference>
<dbReference type="STRING" id="671065.MetMK1DRAFT_00023530"/>
<reference evidence="7 8" key="1">
    <citation type="submission" date="2012-01" db="EMBL/GenBank/DDBJ databases">
        <title>Improved High-Quality Draft sequence of Metallosphaera yellowstonensis MK1.</title>
        <authorList>
            <consortium name="US DOE Joint Genome Institute"/>
            <person name="Lucas S."/>
            <person name="Han J."/>
            <person name="Cheng J.-F."/>
            <person name="Goodwin L."/>
            <person name="Pitluck S."/>
            <person name="Peters L."/>
            <person name="Teshima H."/>
            <person name="Detter J.C."/>
            <person name="Han C."/>
            <person name="Tapia R."/>
            <person name="Land M."/>
            <person name="Hauser L."/>
            <person name="Kyrpides N."/>
            <person name="Kozubal M."/>
            <person name="Macur R.E."/>
            <person name="Jay Z."/>
            <person name="Inskeep W."/>
            <person name="Woyke T."/>
        </authorList>
    </citation>
    <scope>NUCLEOTIDE SEQUENCE [LARGE SCALE GENOMIC DNA]</scope>
    <source>
        <strain evidence="7 8">MK1</strain>
    </source>
</reference>
<dbReference type="PANTHER" id="PTHR12133">
    <property type="entry name" value="TRNA (ADENINE(58)-N(1))-METHYLTRANSFERASE"/>
    <property type="match status" value="1"/>
</dbReference>
<feature type="binding site" evidence="5">
    <location>
        <position position="168"/>
    </location>
    <ligand>
        <name>S-adenosyl-L-methionine</name>
        <dbReference type="ChEBI" id="CHEBI:59789"/>
    </ligand>
</feature>
<evidence type="ECO:0000256" key="5">
    <source>
        <dbReference type="PIRSR" id="PIRSR017269-1"/>
    </source>
</evidence>
<evidence type="ECO:0000313" key="8">
    <source>
        <dbReference type="Proteomes" id="UP000003980"/>
    </source>
</evidence>
<dbReference type="AlphaFoldDB" id="H2C706"/>
<dbReference type="Pfam" id="PF14801">
    <property type="entry name" value="TrmI-like_N"/>
    <property type="match status" value="1"/>
</dbReference>
<feature type="binding site" evidence="5">
    <location>
        <position position="124"/>
    </location>
    <ligand>
        <name>S-adenosyl-L-methionine</name>
        <dbReference type="ChEBI" id="CHEBI:59789"/>
    </ligand>
</feature>
<protein>
    <submittedName>
        <fullName evidence="7">tRNA(1-methyladenosine) methyltransferase-like methyltransferase</fullName>
    </submittedName>
</protein>
<organism evidence="7 8">
    <name type="scientific">Metallosphaera yellowstonensis MK1</name>
    <dbReference type="NCBI Taxonomy" id="671065"/>
    <lineage>
        <taxon>Archaea</taxon>
        <taxon>Thermoproteota</taxon>
        <taxon>Thermoprotei</taxon>
        <taxon>Sulfolobales</taxon>
        <taxon>Sulfolobaceae</taxon>
        <taxon>Metallosphaera</taxon>
    </lineage>
</organism>
<evidence type="ECO:0000259" key="6">
    <source>
        <dbReference type="Pfam" id="PF08704"/>
    </source>
</evidence>
<dbReference type="InterPro" id="IPR029063">
    <property type="entry name" value="SAM-dependent_MTases_sf"/>
</dbReference>
<dbReference type="eggNOG" id="arCOG00978">
    <property type="taxonomic scope" value="Archaea"/>
</dbReference>
<name>H2C706_9CREN</name>
<dbReference type="Proteomes" id="UP000003980">
    <property type="component" value="Unassembled WGS sequence"/>
</dbReference>
<evidence type="ECO:0000256" key="4">
    <source>
        <dbReference type="ARBA" id="ARBA00022694"/>
    </source>
</evidence>
<dbReference type="CDD" id="cd02440">
    <property type="entry name" value="AdoMet_MTases"/>
    <property type="match status" value="1"/>
</dbReference>